<dbReference type="PROSITE" id="PS00018">
    <property type="entry name" value="EF_HAND_1"/>
    <property type="match status" value="1"/>
</dbReference>
<dbReference type="InterPro" id="IPR002048">
    <property type="entry name" value="EF_hand_dom"/>
</dbReference>
<dbReference type="GO" id="GO:0017177">
    <property type="term" value="C:glucosidase II complex"/>
    <property type="evidence" value="ECO:0007669"/>
    <property type="project" value="TreeGrafter"/>
</dbReference>
<organism evidence="5 6">
    <name type="scientific">Asbolus verrucosus</name>
    <name type="common">Desert ironclad beetle</name>
    <dbReference type="NCBI Taxonomy" id="1661398"/>
    <lineage>
        <taxon>Eukaryota</taxon>
        <taxon>Metazoa</taxon>
        <taxon>Ecdysozoa</taxon>
        <taxon>Arthropoda</taxon>
        <taxon>Hexapoda</taxon>
        <taxon>Insecta</taxon>
        <taxon>Pterygota</taxon>
        <taxon>Neoptera</taxon>
        <taxon>Endopterygota</taxon>
        <taxon>Coleoptera</taxon>
        <taxon>Polyphaga</taxon>
        <taxon>Cucujiformia</taxon>
        <taxon>Tenebrionidae</taxon>
        <taxon>Pimeliinae</taxon>
        <taxon>Asbolus</taxon>
    </lineage>
</organism>
<evidence type="ECO:0000259" key="4">
    <source>
        <dbReference type="PROSITE" id="PS50222"/>
    </source>
</evidence>
<dbReference type="PANTHER" id="PTHR12630:SF1">
    <property type="entry name" value="GLUCOSIDASE 2 SUBUNIT BETA"/>
    <property type="match status" value="1"/>
</dbReference>
<comment type="caution">
    <text evidence="5">The sequence shown here is derived from an EMBL/GenBank/DDBJ whole genome shotgun (WGS) entry which is preliminary data.</text>
</comment>
<dbReference type="InterPro" id="IPR018247">
    <property type="entry name" value="EF_Hand_1_Ca_BS"/>
</dbReference>
<dbReference type="GO" id="GO:0006491">
    <property type="term" value="P:N-glycan processing"/>
    <property type="evidence" value="ECO:0007669"/>
    <property type="project" value="TreeGrafter"/>
</dbReference>
<keyword evidence="2" id="KW-0175">Coiled coil</keyword>
<dbReference type="InterPro" id="IPR039794">
    <property type="entry name" value="Gtb1-like"/>
</dbReference>
<dbReference type="Pfam" id="PF12999">
    <property type="entry name" value="PRKCSH-like"/>
    <property type="match status" value="1"/>
</dbReference>
<feature type="region of interest" description="Disordered" evidence="3">
    <location>
        <begin position="187"/>
        <end position="217"/>
    </location>
</feature>
<dbReference type="InterPro" id="IPR028146">
    <property type="entry name" value="PRKCSH_N"/>
</dbReference>
<name>A0A482VW97_ASBVE</name>
<sequence>MYVRSAQAPKTIPFAQVNDDYCDCPDGSDEPGTSACPNGVFYCTNAGHKPFNLAASRVNDGICDCCDGSDEYAKNRVECPNTCLQLGRHAREEAQRKAELVKAGKHLKAELSQRGIQLKEEKKEKLEQLQKSKEEAERVKSEKQTLKDEIEILENKALEHYRQLEEQEKQLKAEAEAAKNREEAVDTFNKFDSNQDGVVDISELQTRQTFDKDKNGE</sequence>
<dbReference type="EMBL" id="QDEB01057670">
    <property type="protein sequence ID" value="RZC36903.1"/>
    <property type="molecule type" value="Genomic_DNA"/>
</dbReference>
<evidence type="ECO:0000256" key="1">
    <source>
        <dbReference type="ARBA" id="ARBA00022837"/>
    </source>
</evidence>
<dbReference type="PROSITE" id="PS50222">
    <property type="entry name" value="EF_HAND_2"/>
    <property type="match status" value="1"/>
</dbReference>
<dbReference type="GO" id="GO:0005509">
    <property type="term" value="F:calcium ion binding"/>
    <property type="evidence" value="ECO:0007669"/>
    <property type="project" value="InterPro"/>
</dbReference>
<feature type="domain" description="EF-hand" evidence="4">
    <location>
        <begin position="179"/>
        <end position="214"/>
    </location>
</feature>
<reference evidence="5 6" key="1">
    <citation type="submission" date="2017-03" db="EMBL/GenBank/DDBJ databases">
        <title>Genome of the blue death feigning beetle - Asbolus verrucosus.</title>
        <authorList>
            <person name="Rider S.D."/>
        </authorList>
    </citation>
    <scope>NUCLEOTIDE SEQUENCE [LARGE SCALE GENOMIC DNA]</scope>
    <source>
        <strain evidence="5">Butters</strain>
        <tissue evidence="5">Head and leg muscle</tissue>
    </source>
</reference>
<proteinExistence type="predicted"/>
<gene>
    <name evidence="5" type="ORF">BDFB_014425</name>
</gene>
<evidence type="ECO:0000256" key="2">
    <source>
        <dbReference type="SAM" id="Coils"/>
    </source>
</evidence>
<evidence type="ECO:0000313" key="6">
    <source>
        <dbReference type="Proteomes" id="UP000292052"/>
    </source>
</evidence>
<dbReference type="STRING" id="1661398.A0A482VW97"/>
<dbReference type="Pfam" id="PF13202">
    <property type="entry name" value="EF-hand_5"/>
    <property type="match status" value="1"/>
</dbReference>
<protein>
    <submittedName>
        <fullName evidence="5">PRKCSH-like domain containing protein</fullName>
    </submittedName>
</protein>
<keyword evidence="1" id="KW-0106">Calcium</keyword>
<evidence type="ECO:0000313" key="5">
    <source>
        <dbReference type="EMBL" id="RZC36903.1"/>
    </source>
</evidence>
<evidence type="ECO:0000256" key="3">
    <source>
        <dbReference type="SAM" id="MobiDB-lite"/>
    </source>
</evidence>
<dbReference type="OrthoDB" id="28322at2759"/>
<keyword evidence="6" id="KW-1185">Reference proteome</keyword>
<dbReference type="Proteomes" id="UP000292052">
    <property type="component" value="Unassembled WGS sequence"/>
</dbReference>
<dbReference type="SUPFAM" id="SSF47473">
    <property type="entry name" value="EF-hand"/>
    <property type="match status" value="1"/>
</dbReference>
<feature type="coiled-coil region" evidence="2">
    <location>
        <begin position="108"/>
        <end position="184"/>
    </location>
</feature>
<dbReference type="AlphaFoldDB" id="A0A482VW97"/>
<accession>A0A482VW97</accession>
<feature type="non-terminal residue" evidence="5">
    <location>
        <position position="217"/>
    </location>
</feature>
<dbReference type="PANTHER" id="PTHR12630">
    <property type="entry name" value="N-LINKED OLIGOSACCHARIDE PROCESSING"/>
    <property type="match status" value="1"/>
</dbReference>
<dbReference type="InterPro" id="IPR011992">
    <property type="entry name" value="EF-hand-dom_pair"/>
</dbReference>